<evidence type="ECO:0000256" key="2">
    <source>
        <dbReference type="ARBA" id="ARBA00023186"/>
    </source>
</evidence>
<dbReference type="PIRSF" id="PIRSF009467">
    <property type="entry name" value="Ureas_acces_UreF"/>
    <property type="match status" value="1"/>
</dbReference>
<evidence type="ECO:0000256" key="1">
    <source>
        <dbReference type="ARBA" id="ARBA00022988"/>
    </source>
</evidence>
<dbReference type="GO" id="GO:0016151">
    <property type="term" value="F:nickel cation binding"/>
    <property type="evidence" value="ECO:0007669"/>
    <property type="project" value="UniProtKB-UniRule"/>
</dbReference>
<comment type="similarity">
    <text evidence="3">Belongs to the UreF family.</text>
</comment>
<dbReference type="PANTHER" id="PTHR33620">
    <property type="entry name" value="UREASE ACCESSORY PROTEIN F"/>
    <property type="match status" value="1"/>
</dbReference>
<organism evidence="4 5">
    <name type="scientific">Shimia abyssi</name>
    <dbReference type="NCBI Taxonomy" id="1662395"/>
    <lineage>
        <taxon>Bacteria</taxon>
        <taxon>Pseudomonadati</taxon>
        <taxon>Pseudomonadota</taxon>
        <taxon>Alphaproteobacteria</taxon>
        <taxon>Rhodobacterales</taxon>
        <taxon>Roseobacteraceae</taxon>
    </lineage>
</organism>
<evidence type="ECO:0000313" key="5">
    <source>
        <dbReference type="Proteomes" id="UP000240418"/>
    </source>
</evidence>
<proteinExistence type="inferred from homology"/>
<sequence length="224" mass="24140">MITRTHMRMTMRIDPILTLTQWLSPSYPVGAFTYSHGLESSVHSGMVHDAPSFSEWLKDVLSHGAGRNDVILLAAAYNTNSEESLHGLDELARALAPSAERLLETDQQGAAFAQTTGAVFDTDLSRLTYPVAIGRAAALQQLPLRDTARLFLHAFAASLTSAAIRLIPLGQTAGQTALHSVTPLCQSIADQAITQSLDDLGASSFATDIASMAHETQYSRLFRS</sequence>
<keyword evidence="5" id="KW-1185">Reference proteome</keyword>
<comment type="caution">
    <text evidence="4">The sequence shown here is derived from an EMBL/GenBank/DDBJ whole genome shotgun (WGS) entry which is preliminary data.</text>
</comment>
<dbReference type="HAMAP" id="MF_01385">
    <property type="entry name" value="UreF"/>
    <property type="match status" value="1"/>
</dbReference>
<comment type="subcellular location">
    <subcellularLocation>
        <location evidence="3">Cytoplasm</location>
    </subcellularLocation>
</comment>
<dbReference type="EMBL" id="PYGJ01000002">
    <property type="protein sequence ID" value="PSL21198.1"/>
    <property type="molecule type" value="Genomic_DNA"/>
</dbReference>
<protein>
    <recommendedName>
        <fullName evidence="3">Urease accessory protein UreF</fullName>
    </recommendedName>
</protein>
<keyword evidence="2 3" id="KW-0143">Chaperone</keyword>
<dbReference type="Gene3D" id="1.10.4190.10">
    <property type="entry name" value="Urease accessory protein UreF"/>
    <property type="match status" value="1"/>
</dbReference>
<name>A0A2P8FHK4_9RHOB</name>
<comment type="function">
    <text evidence="3">Required for maturation of urease via the functional incorporation of the urease nickel metallocenter.</text>
</comment>
<keyword evidence="1 3" id="KW-0996">Nickel insertion</keyword>
<dbReference type="Pfam" id="PF01730">
    <property type="entry name" value="UreF"/>
    <property type="match status" value="1"/>
</dbReference>
<comment type="subunit">
    <text evidence="3">UreD, UreF and UreG form a complex that acts as a GTP-hydrolysis-dependent molecular chaperone, activating the urease apoprotein by helping to assemble the nickel containing metallocenter of UreC. The UreE protein probably delivers the nickel.</text>
</comment>
<dbReference type="AlphaFoldDB" id="A0A2P8FHK4"/>
<dbReference type="PANTHER" id="PTHR33620:SF1">
    <property type="entry name" value="UREASE ACCESSORY PROTEIN F"/>
    <property type="match status" value="1"/>
</dbReference>
<dbReference type="GO" id="GO:0005737">
    <property type="term" value="C:cytoplasm"/>
    <property type="evidence" value="ECO:0007669"/>
    <property type="project" value="UniProtKB-SubCell"/>
</dbReference>
<evidence type="ECO:0000256" key="3">
    <source>
        <dbReference type="HAMAP-Rule" id="MF_01385"/>
    </source>
</evidence>
<keyword evidence="3" id="KW-0963">Cytoplasm</keyword>
<dbReference type="Proteomes" id="UP000240418">
    <property type="component" value="Unassembled WGS sequence"/>
</dbReference>
<dbReference type="InterPro" id="IPR002639">
    <property type="entry name" value="UreF"/>
</dbReference>
<reference evidence="4 5" key="1">
    <citation type="submission" date="2018-03" db="EMBL/GenBank/DDBJ databases">
        <title>Genomic Encyclopedia of Archaeal and Bacterial Type Strains, Phase II (KMG-II): from individual species to whole genera.</title>
        <authorList>
            <person name="Goeker M."/>
        </authorList>
    </citation>
    <scope>NUCLEOTIDE SEQUENCE [LARGE SCALE GENOMIC DNA]</scope>
    <source>
        <strain evidence="4 5">DSM 100673</strain>
    </source>
</reference>
<gene>
    <name evidence="3" type="primary">ureF</name>
    <name evidence="4" type="ORF">CLV88_102318</name>
</gene>
<accession>A0A2P8FHK4</accession>
<dbReference type="InterPro" id="IPR038277">
    <property type="entry name" value="UreF_sf"/>
</dbReference>
<evidence type="ECO:0000313" key="4">
    <source>
        <dbReference type="EMBL" id="PSL21198.1"/>
    </source>
</evidence>